<dbReference type="GO" id="GO:0005975">
    <property type="term" value="P:carbohydrate metabolic process"/>
    <property type="evidence" value="ECO:0007669"/>
    <property type="project" value="InterPro"/>
</dbReference>
<feature type="compositionally biased region" description="Low complexity" evidence="1">
    <location>
        <begin position="34"/>
        <end position="50"/>
    </location>
</feature>
<dbReference type="GO" id="GO:0016810">
    <property type="term" value="F:hydrolase activity, acting on carbon-nitrogen (but not peptide) bonds"/>
    <property type="evidence" value="ECO:0007669"/>
    <property type="project" value="InterPro"/>
</dbReference>
<dbReference type="Gene3D" id="3.20.20.370">
    <property type="entry name" value="Glycoside hydrolase/deacetylase"/>
    <property type="match status" value="1"/>
</dbReference>
<dbReference type="InterPro" id="IPR002509">
    <property type="entry name" value="NODB_dom"/>
</dbReference>
<dbReference type="Proteomes" id="UP000293142">
    <property type="component" value="Unassembled WGS sequence"/>
</dbReference>
<sequence length="303" mass="33048">MKSHIKLTGLGAALLCTLSACGIAAPTQSVPAQTAPTPVVQSPPAAQASPEPIKPAVETSPGKPPAPTEPVSSGTAGGTSAQVTAPTPAEQTKTYRLNPKTVDIVPISPDGNKKVVLLTFDDGPKNKETLEPLLDTLDKHKAKAIFFVNGYLVKRNPELLKQIHERGQYIGNHSWDHIDLKKENNEKVTQQITDVQTIVKDLIGKPPVFFRPPFGSGSDYVRQKALDEHLLYMTWSNGSKDWEMSTKKNNPDEVVQNVLDQLRPGSNILMHELPWTGKALDTLLTRLEEKQYAFVDPGAIETP</sequence>
<dbReference type="InterPro" id="IPR011330">
    <property type="entry name" value="Glyco_hydro/deAcase_b/a-brl"/>
</dbReference>
<dbReference type="RefSeq" id="WP_131013023.1">
    <property type="nucleotide sequence ID" value="NZ_SIRE01000006.1"/>
</dbReference>
<dbReference type="PANTHER" id="PTHR10587">
    <property type="entry name" value="GLYCOSYL TRANSFERASE-RELATED"/>
    <property type="match status" value="1"/>
</dbReference>
<dbReference type="EMBL" id="SIRE01000006">
    <property type="protein sequence ID" value="TBL79778.1"/>
    <property type="molecule type" value="Genomic_DNA"/>
</dbReference>
<dbReference type="SUPFAM" id="SSF88713">
    <property type="entry name" value="Glycoside hydrolase/deacetylase"/>
    <property type="match status" value="1"/>
</dbReference>
<dbReference type="PANTHER" id="PTHR10587:SF80">
    <property type="entry name" value="CHITOOLIGOSACCHARIDE DEACETYLASE"/>
    <property type="match status" value="1"/>
</dbReference>
<dbReference type="GO" id="GO:0016020">
    <property type="term" value="C:membrane"/>
    <property type="evidence" value="ECO:0007669"/>
    <property type="project" value="TreeGrafter"/>
</dbReference>
<keyword evidence="5" id="KW-1185">Reference proteome</keyword>
<evidence type="ECO:0000313" key="5">
    <source>
        <dbReference type="Proteomes" id="UP000293142"/>
    </source>
</evidence>
<evidence type="ECO:0000256" key="2">
    <source>
        <dbReference type="SAM" id="SignalP"/>
    </source>
</evidence>
<evidence type="ECO:0000313" key="4">
    <source>
        <dbReference type="EMBL" id="TBL79778.1"/>
    </source>
</evidence>
<accession>A0A4Q9DVQ8</accession>
<gene>
    <name evidence="4" type="ORF">EYB31_09240</name>
</gene>
<proteinExistence type="predicted"/>
<feature type="chain" id="PRO_5038970334" evidence="2">
    <location>
        <begin position="25"/>
        <end position="303"/>
    </location>
</feature>
<dbReference type="InterPro" id="IPR050248">
    <property type="entry name" value="Polysacc_deacetylase_ArnD"/>
</dbReference>
<feature type="signal peptide" evidence="2">
    <location>
        <begin position="1"/>
        <end position="24"/>
    </location>
</feature>
<evidence type="ECO:0000259" key="3">
    <source>
        <dbReference type="PROSITE" id="PS51677"/>
    </source>
</evidence>
<reference evidence="4 5" key="1">
    <citation type="submission" date="2019-02" db="EMBL/GenBank/DDBJ databases">
        <title>Paenibacillus sp. nov., isolated from surface-sterilized tissue of Thalictrum simplex L.</title>
        <authorList>
            <person name="Tuo L."/>
        </authorList>
    </citation>
    <scope>NUCLEOTIDE SEQUENCE [LARGE SCALE GENOMIC DNA]</scope>
    <source>
        <strain evidence="4 5">N2SHLJ1</strain>
    </source>
</reference>
<evidence type="ECO:0000256" key="1">
    <source>
        <dbReference type="SAM" id="MobiDB-lite"/>
    </source>
</evidence>
<organism evidence="4 5">
    <name type="scientific">Paenibacillus thalictri</name>
    <dbReference type="NCBI Taxonomy" id="2527873"/>
    <lineage>
        <taxon>Bacteria</taxon>
        <taxon>Bacillati</taxon>
        <taxon>Bacillota</taxon>
        <taxon>Bacilli</taxon>
        <taxon>Bacillales</taxon>
        <taxon>Paenibacillaceae</taxon>
        <taxon>Paenibacillus</taxon>
    </lineage>
</organism>
<dbReference type="PROSITE" id="PS51677">
    <property type="entry name" value="NODB"/>
    <property type="match status" value="1"/>
</dbReference>
<keyword evidence="2" id="KW-0732">Signal</keyword>
<feature type="region of interest" description="Disordered" evidence="1">
    <location>
        <begin position="33"/>
        <end position="93"/>
    </location>
</feature>
<feature type="domain" description="NodB homology" evidence="3">
    <location>
        <begin position="114"/>
        <end position="295"/>
    </location>
</feature>
<name>A0A4Q9DVQ8_9BACL</name>
<dbReference type="PROSITE" id="PS51257">
    <property type="entry name" value="PROKAR_LIPOPROTEIN"/>
    <property type="match status" value="1"/>
</dbReference>
<protein>
    <submittedName>
        <fullName evidence="4">Polysaccharide deacetylase family protein</fullName>
    </submittedName>
</protein>
<dbReference type="AlphaFoldDB" id="A0A4Q9DVQ8"/>
<comment type="caution">
    <text evidence="4">The sequence shown here is derived from an EMBL/GenBank/DDBJ whole genome shotgun (WGS) entry which is preliminary data.</text>
</comment>
<dbReference type="Pfam" id="PF01522">
    <property type="entry name" value="Polysacc_deac_1"/>
    <property type="match status" value="1"/>
</dbReference>
<feature type="compositionally biased region" description="Polar residues" evidence="1">
    <location>
        <begin position="70"/>
        <end position="93"/>
    </location>
</feature>
<dbReference type="OrthoDB" id="9806342at2"/>
<dbReference type="CDD" id="cd10917">
    <property type="entry name" value="CE4_NodB_like_6s_7s"/>
    <property type="match status" value="1"/>
</dbReference>